<dbReference type="PANTHER" id="PTHR43498">
    <property type="entry name" value="FERREDOXIN:COB-COM HETERODISULFIDE REDUCTASE SUBUNIT A"/>
    <property type="match status" value="1"/>
</dbReference>
<dbReference type="InterPro" id="IPR039650">
    <property type="entry name" value="HdrA-like"/>
</dbReference>
<dbReference type="Gene3D" id="3.30.70.3270">
    <property type="match status" value="1"/>
</dbReference>
<keyword evidence="14" id="KW-1185">Reference proteome</keyword>
<comment type="similarity">
    <text evidence="2 9">Belongs to the HdrA family.</text>
</comment>
<feature type="domain" description="4Fe-4S ferredoxin-type" evidence="10">
    <location>
        <begin position="115"/>
        <end position="145"/>
    </location>
</feature>
<dbReference type="PROSITE" id="PS00198">
    <property type="entry name" value="4FE4S_FER_1"/>
    <property type="match status" value="1"/>
</dbReference>
<dbReference type="EC" id="1.8.-.-" evidence="9"/>
<comment type="subunit">
    <text evidence="9">The ferredoxin:CoB-CoM heterodisulfide reductase is composed of three subunits; HdrA, HdrB and HdrC.</text>
</comment>
<dbReference type="Pfam" id="PF13183">
    <property type="entry name" value="Fer4_8"/>
    <property type="match status" value="1"/>
</dbReference>
<dbReference type="PRINTS" id="PR00368">
    <property type="entry name" value="FADPNR"/>
</dbReference>
<dbReference type="InterPro" id="IPR017896">
    <property type="entry name" value="4Fe4S_Fe-S-bd"/>
</dbReference>
<comment type="cofactor">
    <cofactor evidence="1 9">
        <name>FAD</name>
        <dbReference type="ChEBI" id="CHEBI:57692"/>
    </cofactor>
</comment>
<dbReference type="Proteomes" id="UP001060771">
    <property type="component" value="Chromosome"/>
</dbReference>
<name>A0A830EL62_9CREN</name>
<comment type="pathway">
    <text evidence="9">Cofactor metabolism; coenzyme M-coenzyme B heterodisulfide reduction; coenzyme B and coenzyme M from coenzyme M-coenzyme B heterodisulfide: step 1/1.</text>
</comment>
<evidence type="ECO:0000256" key="2">
    <source>
        <dbReference type="ARBA" id="ARBA00006561"/>
    </source>
</evidence>
<dbReference type="GO" id="GO:0016491">
    <property type="term" value="F:oxidoreductase activity"/>
    <property type="evidence" value="ECO:0007669"/>
    <property type="project" value="UniProtKB-UniRule"/>
</dbReference>
<organism evidence="12 13">
    <name type="scientific">Vulcanisaeta souniana JCM 11219</name>
    <dbReference type="NCBI Taxonomy" id="1293586"/>
    <lineage>
        <taxon>Archaea</taxon>
        <taxon>Thermoproteota</taxon>
        <taxon>Thermoprotei</taxon>
        <taxon>Thermoproteales</taxon>
        <taxon>Thermoproteaceae</taxon>
        <taxon>Vulcanisaeta</taxon>
    </lineage>
</organism>
<evidence type="ECO:0000256" key="3">
    <source>
        <dbReference type="ARBA" id="ARBA00022485"/>
    </source>
</evidence>
<dbReference type="GO" id="GO:0046872">
    <property type="term" value="F:metal ion binding"/>
    <property type="evidence" value="ECO:0007669"/>
    <property type="project" value="UniProtKB-KW"/>
</dbReference>
<dbReference type="AlphaFoldDB" id="A0A830EL62"/>
<dbReference type="Pfam" id="PF07992">
    <property type="entry name" value="Pyr_redox_2"/>
    <property type="match status" value="1"/>
</dbReference>
<comment type="cofactor">
    <cofactor evidence="9">
        <name>[4Fe-4S] cluster</name>
        <dbReference type="ChEBI" id="CHEBI:49883"/>
    </cofactor>
</comment>
<dbReference type="InterPro" id="IPR023753">
    <property type="entry name" value="FAD/NAD-binding_dom"/>
</dbReference>
<dbReference type="GO" id="GO:0051539">
    <property type="term" value="F:4 iron, 4 sulfur cluster binding"/>
    <property type="evidence" value="ECO:0007669"/>
    <property type="project" value="UniProtKB-UniRule"/>
</dbReference>
<feature type="domain" description="4Fe-4S ferredoxin-type" evidence="10">
    <location>
        <begin position="163"/>
        <end position="192"/>
    </location>
</feature>
<evidence type="ECO:0000313" key="11">
    <source>
        <dbReference type="EMBL" id="BDR92759.1"/>
    </source>
</evidence>
<dbReference type="UniPathway" id="UPA00647">
    <property type="reaction ID" value="UER00700"/>
</dbReference>
<reference evidence="11" key="4">
    <citation type="journal article" date="2023" name="Microbiol. Resour. Announc.">
        <title>Complete Genome Sequence of Vulcanisaeta souniana Strain IC-059, a Hyperthermophilic Archaeon Isolated from Hot Spring Water in Japan.</title>
        <authorList>
            <person name="Kato S."/>
            <person name="Itoh T."/>
            <person name="Wu L."/>
            <person name="Ma J."/>
            <person name="Ohkuma M."/>
        </authorList>
    </citation>
    <scope>NUCLEOTIDE SEQUENCE</scope>
    <source>
        <strain evidence="11">JCM 11219</strain>
    </source>
</reference>
<dbReference type="PANTHER" id="PTHR43498:SF1">
    <property type="entry name" value="COB--COM HETERODISULFIDE REDUCTASE IRON-SULFUR SUBUNIT A"/>
    <property type="match status" value="1"/>
</dbReference>
<keyword evidence="5 9" id="KW-0274">FAD</keyword>
<dbReference type="GeneID" id="76207392"/>
<evidence type="ECO:0000256" key="5">
    <source>
        <dbReference type="ARBA" id="ARBA00022827"/>
    </source>
</evidence>
<keyword evidence="6 9" id="KW-0560">Oxidoreductase</keyword>
<evidence type="ECO:0000256" key="9">
    <source>
        <dbReference type="RuleBase" id="RU366072"/>
    </source>
</evidence>
<reference evidence="12" key="2">
    <citation type="submission" date="2020-09" db="EMBL/GenBank/DDBJ databases">
        <authorList>
            <person name="Sun Q."/>
            <person name="Ohkuma M."/>
        </authorList>
    </citation>
    <scope>NUCLEOTIDE SEQUENCE</scope>
    <source>
        <strain evidence="12">JCM 11219</strain>
    </source>
</reference>
<gene>
    <name evidence="12" type="ORF">GCM10007112_18870</name>
    <name evidence="11" type="ORF">Vsou_18520</name>
</gene>
<keyword evidence="9" id="KW-0285">Flavoprotein</keyword>
<proteinExistence type="inferred from homology"/>
<dbReference type="SUPFAM" id="SSF51905">
    <property type="entry name" value="FAD/NAD(P)-binding domain"/>
    <property type="match status" value="1"/>
</dbReference>
<evidence type="ECO:0000313" key="13">
    <source>
        <dbReference type="Proteomes" id="UP000657075"/>
    </source>
</evidence>
<dbReference type="EMBL" id="BMNM01000008">
    <property type="protein sequence ID" value="GGI82342.1"/>
    <property type="molecule type" value="Genomic_DNA"/>
</dbReference>
<evidence type="ECO:0000256" key="4">
    <source>
        <dbReference type="ARBA" id="ARBA00022723"/>
    </source>
</evidence>
<keyword evidence="4 9" id="KW-0479">Metal-binding</keyword>
<dbReference type="EMBL" id="AP026830">
    <property type="protein sequence ID" value="BDR92759.1"/>
    <property type="molecule type" value="Genomic_DNA"/>
</dbReference>
<evidence type="ECO:0000256" key="1">
    <source>
        <dbReference type="ARBA" id="ARBA00001974"/>
    </source>
</evidence>
<evidence type="ECO:0000259" key="10">
    <source>
        <dbReference type="PROSITE" id="PS51379"/>
    </source>
</evidence>
<evidence type="ECO:0000256" key="6">
    <source>
        <dbReference type="ARBA" id="ARBA00023002"/>
    </source>
</evidence>
<sequence length="459" mass="50285">MRSNMSRRILEKAEPTPGLLNYDAVVIGGGIAGMEASLDLAEMGFKVLLVEREPTIGGKMFLLSKVFPTLDCASCISTPKMAAVAHHPNIVLWTYSEITRIDIKGKGDFEITILRKPRFVNEELCTGCSTCEEVCPVVLPKEYDYGLRGRKAAYIPFDTAVPKKAVIDIDNCIFCGQCERACPAGAIDFMQRPRIYRVKAHAIIITTGYRLFPAERKEQYGYGKIPNVITAMQMERLLSPTRPFNSVLRPSDGKEPNSIGYVLCVGSRDRTVGNPRCSQVCCMYSIKQAQLILGALPLADVTIYYMDIRAYGKGFEEFYQKAKAMGVKFVRGRVAKIEGLPNGNVRLIYEDIDEGRVKSAEHDLVVLSVGLLPSNDDIISTIHGEKLAVDELGFIRVDPSTPTQTNIEGIFAAGCATGPKDIPDTILEAASAAARCAAYLKSLRQEKAVPVEAVANGGR</sequence>
<evidence type="ECO:0000256" key="8">
    <source>
        <dbReference type="ARBA" id="ARBA00023014"/>
    </source>
</evidence>
<reference evidence="12" key="1">
    <citation type="journal article" date="2014" name="Int. J. Syst. Evol. Microbiol.">
        <title>Complete genome sequence of Corynebacterium casei LMG S-19264T (=DSM 44701T), isolated from a smear-ripened cheese.</title>
        <authorList>
            <consortium name="US DOE Joint Genome Institute (JGI-PGF)"/>
            <person name="Walter F."/>
            <person name="Albersmeier A."/>
            <person name="Kalinowski J."/>
            <person name="Ruckert C."/>
        </authorList>
    </citation>
    <scope>NUCLEOTIDE SEQUENCE</scope>
    <source>
        <strain evidence="12">JCM 11219</strain>
    </source>
</reference>
<keyword evidence="8 9" id="KW-0411">Iron-sulfur</keyword>
<keyword evidence="3 9" id="KW-0004">4Fe-4S</keyword>
<protein>
    <recommendedName>
        <fullName evidence="9">CoB--CoM heterodisulfide reductase iron-sulfur subunit A</fullName>
        <ecNumber evidence="9">1.8.-.-</ecNumber>
    </recommendedName>
</protein>
<dbReference type="Proteomes" id="UP000657075">
    <property type="component" value="Unassembled WGS sequence"/>
</dbReference>
<dbReference type="Pfam" id="PF12831">
    <property type="entry name" value="FAD_oxidored"/>
    <property type="match status" value="1"/>
</dbReference>
<dbReference type="PROSITE" id="PS51379">
    <property type="entry name" value="4FE4S_FER_2"/>
    <property type="match status" value="2"/>
</dbReference>
<dbReference type="InterPro" id="IPR017900">
    <property type="entry name" value="4Fe4S_Fe_S_CS"/>
</dbReference>
<dbReference type="Gene3D" id="3.50.50.60">
    <property type="entry name" value="FAD/NAD(P)-binding domain"/>
    <property type="match status" value="2"/>
</dbReference>
<evidence type="ECO:0000256" key="7">
    <source>
        <dbReference type="ARBA" id="ARBA00023004"/>
    </source>
</evidence>
<reference evidence="14" key="3">
    <citation type="submission" date="2022-09" db="EMBL/GenBank/DDBJ databases">
        <title>Complete genome sequence of Vulcanisaeta souniana.</title>
        <authorList>
            <person name="Kato S."/>
            <person name="Itoh T."/>
            <person name="Ohkuma M."/>
        </authorList>
    </citation>
    <scope>NUCLEOTIDE SEQUENCE [LARGE SCALE GENOMIC DNA]</scope>
    <source>
        <strain evidence="14">JCM 11219</strain>
    </source>
</reference>
<dbReference type="RefSeq" id="WP_229709877.1">
    <property type="nucleotide sequence ID" value="NZ_AP026830.1"/>
</dbReference>
<dbReference type="InterPro" id="IPR036188">
    <property type="entry name" value="FAD/NAD-bd_sf"/>
</dbReference>
<evidence type="ECO:0000313" key="12">
    <source>
        <dbReference type="EMBL" id="GGI82342.1"/>
    </source>
</evidence>
<keyword evidence="7 9" id="KW-0408">Iron</keyword>
<accession>A0A830EL62</accession>
<evidence type="ECO:0000313" key="14">
    <source>
        <dbReference type="Proteomes" id="UP001060771"/>
    </source>
</evidence>
<comment type="function">
    <text evidence="9">Part of a complex that catalyzes the reversible reduction of CoM-S-S-CoB to the thiol-coenzymes H-S-CoM (coenzyme M) and H-S-CoB (coenzyme B).</text>
</comment>